<dbReference type="PROSITE" id="PS50887">
    <property type="entry name" value="GGDEF"/>
    <property type="match status" value="1"/>
</dbReference>
<dbReference type="RefSeq" id="WP_009726660.1">
    <property type="nucleotide sequence ID" value="NZ_APHR01000041.1"/>
</dbReference>
<dbReference type="InterPro" id="IPR043128">
    <property type="entry name" value="Rev_trsase/Diguanyl_cyclase"/>
</dbReference>
<dbReference type="EC" id="3.1.4.52" evidence="1"/>
<dbReference type="PANTHER" id="PTHR44757:SF2">
    <property type="entry name" value="BIOFILM ARCHITECTURE MAINTENANCE PROTEIN MBAA"/>
    <property type="match status" value="1"/>
</dbReference>
<dbReference type="PROSITE" id="PS50883">
    <property type="entry name" value="EAL"/>
    <property type="match status" value="1"/>
</dbReference>
<organism evidence="5 6">
    <name type="scientific">Methylophaga lonarensis MPL</name>
    <dbReference type="NCBI Taxonomy" id="1286106"/>
    <lineage>
        <taxon>Bacteria</taxon>
        <taxon>Pseudomonadati</taxon>
        <taxon>Pseudomonadota</taxon>
        <taxon>Gammaproteobacteria</taxon>
        <taxon>Thiotrichales</taxon>
        <taxon>Piscirickettsiaceae</taxon>
        <taxon>Methylophaga</taxon>
    </lineage>
</organism>
<dbReference type="GO" id="GO:0071111">
    <property type="term" value="F:cyclic-guanylate-specific phosphodiesterase activity"/>
    <property type="evidence" value="ECO:0007669"/>
    <property type="project" value="UniProtKB-EC"/>
</dbReference>
<dbReference type="Gene3D" id="3.20.20.450">
    <property type="entry name" value="EAL domain"/>
    <property type="match status" value="1"/>
</dbReference>
<dbReference type="OrthoDB" id="9813913at2"/>
<name>M7PG15_9GAMM</name>
<dbReference type="Pfam" id="PF00563">
    <property type="entry name" value="EAL"/>
    <property type="match status" value="1"/>
</dbReference>
<dbReference type="InterPro" id="IPR001633">
    <property type="entry name" value="EAL_dom"/>
</dbReference>
<dbReference type="SMART" id="SM00267">
    <property type="entry name" value="GGDEF"/>
    <property type="match status" value="1"/>
</dbReference>
<dbReference type="STRING" id="1286106.MPL1_08422"/>
<proteinExistence type="predicted"/>
<dbReference type="CDD" id="cd01949">
    <property type="entry name" value="GGDEF"/>
    <property type="match status" value="1"/>
</dbReference>
<dbReference type="SUPFAM" id="SSF141868">
    <property type="entry name" value="EAL domain-like"/>
    <property type="match status" value="1"/>
</dbReference>
<accession>M7PG15</accession>
<dbReference type="eggNOG" id="COG5001">
    <property type="taxonomic scope" value="Bacteria"/>
</dbReference>
<dbReference type="Proteomes" id="UP000012019">
    <property type="component" value="Unassembled WGS sequence"/>
</dbReference>
<dbReference type="PANTHER" id="PTHR44757">
    <property type="entry name" value="DIGUANYLATE CYCLASE DGCP"/>
    <property type="match status" value="1"/>
</dbReference>
<evidence type="ECO:0000259" key="3">
    <source>
        <dbReference type="PROSITE" id="PS50883"/>
    </source>
</evidence>
<dbReference type="Pfam" id="PF00990">
    <property type="entry name" value="GGDEF"/>
    <property type="match status" value="1"/>
</dbReference>
<dbReference type="InterPro" id="IPR029787">
    <property type="entry name" value="Nucleotide_cyclase"/>
</dbReference>
<dbReference type="SMART" id="SM00052">
    <property type="entry name" value="EAL"/>
    <property type="match status" value="1"/>
</dbReference>
<dbReference type="CDD" id="cd01948">
    <property type="entry name" value="EAL"/>
    <property type="match status" value="1"/>
</dbReference>
<keyword evidence="6" id="KW-1185">Reference proteome</keyword>
<dbReference type="PATRIC" id="fig|1286106.3.peg.1694"/>
<feature type="non-terminal residue" evidence="5">
    <location>
        <position position="1"/>
    </location>
</feature>
<evidence type="ECO:0000313" key="6">
    <source>
        <dbReference type="Proteomes" id="UP000012019"/>
    </source>
</evidence>
<dbReference type="SUPFAM" id="SSF55073">
    <property type="entry name" value="Nucleotide cyclase"/>
    <property type="match status" value="1"/>
</dbReference>
<keyword evidence="2" id="KW-0973">c-di-GMP</keyword>
<protein>
    <recommendedName>
        <fullName evidence="1">cyclic-guanylate-specific phosphodiesterase</fullName>
        <ecNumber evidence="1">3.1.4.52</ecNumber>
    </recommendedName>
</protein>
<dbReference type="Gene3D" id="3.30.70.270">
    <property type="match status" value="1"/>
</dbReference>
<feature type="domain" description="GGDEF" evidence="4">
    <location>
        <begin position="23"/>
        <end position="155"/>
    </location>
</feature>
<reference evidence="5 6" key="1">
    <citation type="journal article" date="2013" name="Genome Announc.">
        <title>Draft Genome Sequence of Methylophaga lonarensis MPLT, a Haloalkaliphilic (Non-Methane-Utilizing) Methylotroph.</title>
        <authorList>
            <person name="Shetty S.A."/>
            <person name="Marathe N.P."/>
            <person name="Munot H."/>
            <person name="Antony C.P."/>
            <person name="Dhotre D.P."/>
            <person name="Murrell J.C."/>
            <person name="Shouche Y.S."/>
        </authorList>
    </citation>
    <scope>NUCLEOTIDE SEQUENCE [LARGE SCALE GENOMIC DNA]</scope>
    <source>
        <strain evidence="5 6">MPL</strain>
    </source>
</reference>
<comment type="caution">
    <text evidence="5">The sequence shown here is derived from an EMBL/GenBank/DDBJ whole genome shotgun (WGS) entry which is preliminary data.</text>
</comment>
<dbReference type="EMBL" id="APHR01000041">
    <property type="protein sequence ID" value="EMR12805.1"/>
    <property type="molecule type" value="Genomic_DNA"/>
</dbReference>
<dbReference type="NCBIfam" id="TIGR00254">
    <property type="entry name" value="GGDEF"/>
    <property type="match status" value="1"/>
</dbReference>
<dbReference type="FunFam" id="3.20.20.450:FF:000001">
    <property type="entry name" value="Cyclic di-GMP phosphodiesterase yahA"/>
    <property type="match status" value="1"/>
</dbReference>
<dbReference type="InterPro" id="IPR035919">
    <property type="entry name" value="EAL_sf"/>
</dbReference>
<dbReference type="InterPro" id="IPR052155">
    <property type="entry name" value="Biofilm_reg_signaling"/>
</dbReference>
<dbReference type="AlphaFoldDB" id="M7PG15"/>
<evidence type="ECO:0000259" key="4">
    <source>
        <dbReference type="PROSITE" id="PS50887"/>
    </source>
</evidence>
<evidence type="ECO:0000256" key="1">
    <source>
        <dbReference type="ARBA" id="ARBA00012282"/>
    </source>
</evidence>
<evidence type="ECO:0000256" key="2">
    <source>
        <dbReference type="ARBA" id="ARBA00022636"/>
    </source>
</evidence>
<sequence>TWRCYVSVQSKSSASLIKQFAACQYCYSLIQLDRFKFVNDSLGPSFGDEFLKQLAQRITASVIRNAMVCRQGGDEFIILVPDSDTENAAHMARDLLEIISQPVQVNGHQLTLTASIGIAQFPQDGKSFELLLQAADAAVFRAKQQGRKTFQFFTRQMQEQAQQTLQIENELRSAIEQKQLLLHYQPQVDANTGALIGLEALIRWQHPERGMVPPGQFIPLAEESGLIVEIGDWVLDEAARQISQWQAAGFKVVPVAVNLSVEQFRTQTLFETVRDVLRRYKLDPALLELELTEGIAMDNTANTVQLLQQLHSLGVTLSIDDFGTGYSSLNYLKRFPLHKLKIDQSFVRDIGHNTEDEAIVVAIIVMAKSLGFTTIAEGVETIQQIEFLRQQQCEQLQGYYFSKPMAADEVMNLITSNKGVFKLKD</sequence>
<gene>
    <name evidence="5" type="ORF">MPL1_08422</name>
</gene>
<dbReference type="InterPro" id="IPR000160">
    <property type="entry name" value="GGDEF_dom"/>
</dbReference>
<feature type="domain" description="EAL" evidence="3">
    <location>
        <begin position="164"/>
        <end position="418"/>
    </location>
</feature>
<evidence type="ECO:0000313" key="5">
    <source>
        <dbReference type="EMBL" id="EMR12805.1"/>
    </source>
</evidence>